<evidence type="ECO:0000256" key="1">
    <source>
        <dbReference type="ARBA" id="ARBA00004173"/>
    </source>
</evidence>
<evidence type="ECO:0000256" key="3">
    <source>
        <dbReference type="ARBA" id="ARBA00022664"/>
    </source>
</evidence>
<dbReference type="GO" id="GO:0006397">
    <property type="term" value="P:mRNA processing"/>
    <property type="evidence" value="ECO:0007669"/>
    <property type="project" value="UniProtKB-KW"/>
</dbReference>
<name>A0A1G4M814_LACFM</name>
<keyword evidence="5" id="KW-0508">mRNA splicing</keyword>
<evidence type="ECO:0000256" key="2">
    <source>
        <dbReference type="ARBA" id="ARBA00006192"/>
    </source>
</evidence>
<accession>A0A1G4M814</accession>
<dbReference type="STRING" id="4955.A0A1G4M814"/>
<comment type="subunit">
    <text evidence="7">Binds to mitochondrial small subunit 15S rRNA.</text>
</comment>
<dbReference type="Pfam" id="PF13812">
    <property type="entry name" value="PPR_3"/>
    <property type="match status" value="1"/>
</dbReference>
<comment type="function">
    <text evidence="6">Regulates mitochondrial small subunit maturation by controlling 15S rRNA 5'-end processing. Localizes to the 5' precursor of the 15S rRNA in a position that is subsequently occupied by mS47 in the mature yeast mtSSU. Uses structure and sequence-specific RNA recognition, binding to a single-stranded region of the precursor and specifically recognizing bases -6 to -1. The exchange of Ccm1 for mS47 is coupled to the irreversible removal of precursor rRNA that is accompanied by conformational changes of the mitoribosomal proteins uS5m and mS26. These conformational changes signal completion of 5'-end rRNA processing through protection of the mature 5'-end of the 15S rRNA and stabilization of mS47. The removal of the 5' precursor together with the dissociation of Ccm1 may be catalyzed by the 5'-3' exoribonuclease Pet127. Involved in the specific removal of group I introns in mitochondrial encoded transcripts.</text>
</comment>
<dbReference type="Proteomes" id="UP000190831">
    <property type="component" value="Chromosome B"/>
</dbReference>
<dbReference type="PANTHER" id="PTHR47936">
    <property type="entry name" value="PPR_LONG DOMAIN-CONTAINING PROTEIN"/>
    <property type="match status" value="1"/>
</dbReference>
<organism evidence="9 10">
    <name type="scientific">Lachancea fermentati</name>
    <name type="common">Zygosaccharomyces fermentati</name>
    <dbReference type="NCBI Taxonomy" id="4955"/>
    <lineage>
        <taxon>Eukaryota</taxon>
        <taxon>Fungi</taxon>
        <taxon>Dikarya</taxon>
        <taxon>Ascomycota</taxon>
        <taxon>Saccharomycotina</taxon>
        <taxon>Saccharomycetes</taxon>
        <taxon>Saccharomycetales</taxon>
        <taxon>Saccharomycetaceae</taxon>
        <taxon>Lachancea</taxon>
    </lineage>
</organism>
<keyword evidence="3" id="KW-0507">mRNA processing</keyword>
<dbReference type="GO" id="GO:0005739">
    <property type="term" value="C:mitochondrion"/>
    <property type="evidence" value="ECO:0007669"/>
    <property type="project" value="UniProtKB-SubCell"/>
</dbReference>
<keyword evidence="10" id="KW-1185">Reference proteome</keyword>
<dbReference type="OrthoDB" id="185373at2759"/>
<protein>
    <recommendedName>
        <fullName evidence="8">Mitochondrial 15S rRNA processing factor CCM1</fullName>
    </recommendedName>
</protein>
<dbReference type="Gene3D" id="1.25.40.10">
    <property type="entry name" value="Tetratricopeptide repeat domain"/>
    <property type="match status" value="2"/>
</dbReference>
<comment type="subcellular location">
    <subcellularLocation>
        <location evidence="1">Mitochondrion</location>
    </subcellularLocation>
</comment>
<evidence type="ECO:0000313" key="9">
    <source>
        <dbReference type="EMBL" id="SCV99991.1"/>
    </source>
</evidence>
<dbReference type="InterPro" id="IPR002885">
    <property type="entry name" value="PPR_rpt"/>
</dbReference>
<evidence type="ECO:0000256" key="5">
    <source>
        <dbReference type="ARBA" id="ARBA00023187"/>
    </source>
</evidence>
<dbReference type="InterPro" id="IPR011990">
    <property type="entry name" value="TPR-like_helical_dom_sf"/>
</dbReference>
<evidence type="ECO:0000256" key="7">
    <source>
        <dbReference type="ARBA" id="ARBA00044511"/>
    </source>
</evidence>
<evidence type="ECO:0000313" key="10">
    <source>
        <dbReference type="Proteomes" id="UP000190831"/>
    </source>
</evidence>
<proteinExistence type="inferred from homology"/>
<gene>
    <name evidence="9" type="ORF">LAFE_0B07008G</name>
</gene>
<dbReference type="GO" id="GO:0031930">
    <property type="term" value="P:mitochondria-nucleus signaling pathway"/>
    <property type="evidence" value="ECO:0007669"/>
    <property type="project" value="TreeGrafter"/>
</dbReference>
<sequence>MTMTSGVNVLQKVSKGILRNGINELDIEAFKYIKPSSFEPASPLSQRPHCKTKTPISKNEYLRQRIHLVGKGSNFEKQVAKEYLSSLHFHPFARHEIQSGYDINRARSTYTGLKLIKASPNSKAILFDRSHHFVGELISLLISSTPKEMPNIEPPRLFPKEIFSEIPAVPNFRNNPDSFADYLALLCHSTFYVKGSSRLNGIIPKMVRNFMHPSNMNTAQLRDINVFNDVLYFFSERSDYATCRELFAQMKIERVTPNTKTFNILLRNVLKNSHIRKKKWPFDELIYYLKQMKLSNISADEVTWTTCYNLLLDDISRDVFIEKMIQNNVPISPHFVLAVLKNGDFTSTQILKFLSENSIPLNSKLFNLCITKLVEEQKYEIAWAFVEHAYQNASFKINEDCLNIFLRCFAKAGRLDLALLTFNTATIKYEIFPNVQSFEFLFKALSRNGYTSNFPIIFEFLKRRLKEHTRNNFNNSYWILKARAIVKFNIKRIPTETQISKAESILQTALWNNHGFQWNCWENGGSSIRKVLRFLGCVPKHVKASRKYHRFDTSVSIISKKASYKKRIRFIALQNAMLKRIPYAENKFSALKSELSERNILH</sequence>
<reference evidence="10" key="1">
    <citation type="submission" date="2016-03" db="EMBL/GenBank/DDBJ databases">
        <authorList>
            <person name="Devillers H."/>
        </authorList>
    </citation>
    <scope>NUCLEOTIDE SEQUENCE [LARGE SCALE GENOMIC DNA]</scope>
</reference>
<dbReference type="EMBL" id="LT598489">
    <property type="protein sequence ID" value="SCV99991.1"/>
    <property type="molecule type" value="Genomic_DNA"/>
</dbReference>
<evidence type="ECO:0000256" key="4">
    <source>
        <dbReference type="ARBA" id="ARBA00022737"/>
    </source>
</evidence>
<evidence type="ECO:0000256" key="8">
    <source>
        <dbReference type="ARBA" id="ARBA00044527"/>
    </source>
</evidence>
<comment type="similarity">
    <text evidence="2">Belongs to the CCM1 family.</text>
</comment>
<dbReference type="OMA" id="TWTTCYN"/>
<dbReference type="AlphaFoldDB" id="A0A1G4M814"/>
<dbReference type="GO" id="GO:0008380">
    <property type="term" value="P:RNA splicing"/>
    <property type="evidence" value="ECO:0007669"/>
    <property type="project" value="UniProtKB-KW"/>
</dbReference>
<keyword evidence="4" id="KW-0677">Repeat</keyword>
<dbReference type="PANTHER" id="PTHR47936:SF1">
    <property type="entry name" value="PENTATRICOPEPTIDE REPEAT-CONTAINING PROTEIN GUN1, CHLOROPLASTIC"/>
    <property type="match status" value="1"/>
</dbReference>
<evidence type="ECO:0000256" key="6">
    <source>
        <dbReference type="ARBA" id="ARBA00044493"/>
    </source>
</evidence>